<protein>
    <submittedName>
        <fullName evidence="2">Uncharacterized protein</fullName>
    </submittedName>
</protein>
<accession>A0AAV7UL63</accession>
<organism evidence="2 3">
    <name type="scientific">Pleurodeles waltl</name>
    <name type="common">Iberian ribbed newt</name>
    <dbReference type="NCBI Taxonomy" id="8319"/>
    <lineage>
        <taxon>Eukaryota</taxon>
        <taxon>Metazoa</taxon>
        <taxon>Chordata</taxon>
        <taxon>Craniata</taxon>
        <taxon>Vertebrata</taxon>
        <taxon>Euteleostomi</taxon>
        <taxon>Amphibia</taxon>
        <taxon>Batrachia</taxon>
        <taxon>Caudata</taxon>
        <taxon>Salamandroidea</taxon>
        <taxon>Salamandridae</taxon>
        <taxon>Pleurodelinae</taxon>
        <taxon>Pleurodeles</taxon>
    </lineage>
</organism>
<comment type="caution">
    <text evidence="2">The sequence shown here is derived from an EMBL/GenBank/DDBJ whole genome shotgun (WGS) entry which is preliminary data.</text>
</comment>
<dbReference type="EMBL" id="JANPWB010000005">
    <property type="protein sequence ID" value="KAJ1189740.1"/>
    <property type="molecule type" value="Genomic_DNA"/>
</dbReference>
<keyword evidence="3" id="KW-1185">Reference proteome</keyword>
<gene>
    <name evidence="2" type="ORF">NDU88_006482</name>
</gene>
<evidence type="ECO:0000313" key="2">
    <source>
        <dbReference type="EMBL" id="KAJ1189740.1"/>
    </source>
</evidence>
<reference evidence="2" key="1">
    <citation type="journal article" date="2022" name="bioRxiv">
        <title>Sequencing and chromosome-scale assembly of the giantPleurodeles waltlgenome.</title>
        <authorList>
            <person name="Brown T."/>
            <person name="Elewa A."/>
            <person name="Iarovenko S."/>
            <person name="Subramanian E."/>
            <person name="Araus A.J."/>
            <person name="Petzold A."/>
            <person name="Susuki M."/>
            <person name="Suzuki K.-i.T."/>
            <person name="Hayashi T."/>
            <person name="Toyoda A."/>
            <person name="Oliveira C."/>
            <person name="Osipova E."/>
            <person name="Leigh N.D."/>
            <person name="Simon A."/>
            <person name="Yun M.H."/>
        </authorList>
    </citation>
    <scope>NUCLEOTIDE SEQUENCE</scope>
    <source>
        <strain evidence="2">20211129_DDA</strain>
        <tissue evidence="2">Liver</tissue>
    </source>
</reference>
<sequence>MTPSPGVREVAVPRNRGPILDSRRPPSAAMIPVVTHPRPRPLGQPYPAATAVSKLQRISVFSVGSTAFPPLPAPLDELDPRTYVSGDPHFNPVYFQGAAALMPRHTGLDFTIARQQRFISLLACLEGQQESQWGPGLFLCTCMVRSRDLLDGWLDIY</sequence>
<name>A0AAV7UL63_PLEWA</name>
<dbReference type="Proteomes" id="UP001066276">
    <property type="component" value="Chromosome 3_1"/>
</dbReference>
<proteinExistence type="predicted"/>
<evidence type="ECO:0000313" key="3">
    <source>
        <dbReference type="Proteomes" id="UP001066276"/>
    </source>
</evidence>
<evidence type="ECO:0000256" key="1">
    <source>
        <dbReference type="SAM" id="MobiDB-lite"/>
    </source>
</evidence>
<feature type="region of interest" description="Disordered" evidence="1">
    <location>
        <begin position="1"/>
        <end position="26"/>
    </location>
</feature>
<dbReference type="AlphaFoldDB" id="A0AAV7UL63"/>